<feature type="transmembrane region" description="Helical" evidence="1">
    <location>
        <begin position="18"/>
        <end position="40"/>
    </location>
</feature>
<feature type="transmembrane region" description="Helical" evidence="1">
    <location>
        <begin position="182"/>
        <end position="199"/>
    </location>
</feature>
<name>A0A934I0Z3_9CLOT</name>
<keyword evidence="1" id="KW-1133">Transmembrane helix</keyword>
<keyword evidence="3" id="KW-1185">Reference proteome</keyword>
<feature type="transmembrane region" description="Helical" evidence="1">
    <location>
        <begin position="75"/>
        <end position="94"/>
    </location>
</feature>
<organism evidence="2 3">
    <name type="scientific">Clostridium aciditolerans</name>
    <dbReference type="NCBI Taxonomy" id="339861"/>
    <lineage>
        <taxon>Bacteria</taxon>
        <taxon>Bacillati</taxon>
        <taxon>Bacillota</taxon>
        <taxon>Clostridia</taxon>
        <taxon>Eubacteriales</taxon>
        <taxon>Clostridiaceae</taxon>
        <taxon>Clostridium</taxon>
    </lineage>
</organism>
<evidence type="ECO:0000256" key="1">
    <source>
        <dbReference type="SAM" id="Phobius"/>
    </source>
</evidence>
<feature type="transmembrane region" description="Helical" evidence="1">
    <location>
        <begin position="150"/>
        <end position="170"/>
    </location>
</feature>
<evidence type="ECO:0000313" key="2">
    <source>
        <dbReference type="EMBL" id="MBI6874777.1"/>
    </source>
</evidence>
<evidence type="ECO:0000313" key="3">
    <source>
        <dbReference type="Proteomes" id="UP000622687"/>
    </source>
</evidence>
<dbReference type="Proteomes" id="UP000622687">
    <property type="component" value="Unassembled WGS sequence"/>
</dbReference>
<protein>
    <submittedName>
        <fullName evidence="2">ABC transporter permease</fullName>
    </submittedName>
</protein>
<reference evidence="2" key="1">
    <citation type="submission" date="2020-12" db="EMBL/GenBank/DDBJ databases">
        <title>Clostridium thailandense sp. nov., a novel acetogenic bacterium isolated from peat land soil in Thailand.</title>
        <authorList>
            <person name="Chaikitkaew S."/>
            <person name="Birkeland N.K."/>
        </authorList>
    </citation>
    <scope>NUCLEOTIDE SEQUENCE</scope>
    <source>
        <strain evidence="2">DSM 17425</strain>
    </source>
</reference>
<gene>
    <name evidence="2" type="ORF">I6U51_19080</name>
</gene>
<keyword evidence="1" id="KW-0472">Membrane</keyword>
<accession>A0A934I0Z3</accession>
<dbReference type="PANTHER" id="PTHR37305">
    <property type="entry name" value="INTEGRAL MEMBRANE PROTEIN-RELATED"/>
    <property type="match status" value="1"/>
</dbReference>
<dbReference type="Pfam" id="PF12730">
    <property type="entry name" value="ABC2_membrane_4"/>
    <property type="match status" value="1"/>
</dbReference>
<dbReference type="RefSeq" id="WP_211144156.1">
    <property type="nucleotide sequence ID" value="NZ_JAEEGB010000035.1"/>
</dbReference>
<dbReference type="AlphaFoldDB" id="A0A934I0Z3"/>
<dbReference type="CDD" id="cd21809">
    <property type="entry name" value="ABC-2_lan_permease-like"/>
    <property type="match status" value="1"/>
</dbReference>
<sequence>MSLASILRSEFMKYKRSALYKVAFAIPILSVVLFFINLHLRFDWLTSGKKLEQAIEMGISGKLGILIYTNHLGTLWFFFLLTLIVLLSVIVNYAEYSENTWKQILSRPVDRWKIYFSKWVVIFIFTTTAIIINTLGLIAMKNIFKVDGSYALIVKYFVFQFATALGVISIQQFISCYIKNSLMAAGIGFVAVMSAYMMAQSEILGNIFPYSCFLRAMPFEGGSDSQIAAIFGVVSCVIWLSVGILEFKNREV</sequence>
<keyword evidence="1" id="KW-0812">Transmembrane</keyword>
<dbReference type="EMBL" id="JAEEGB010000035">
    <property type="protein sequence ID" value="MBI6874777.1"/>
    <property type="molecule type" value="Genomic_DNA"/>
</dbReference>
<feature type="transmembrane region" description="Helical" evidence="1">
    <location>
        <begin position="115"/>
        <end position="138"/>
    </location>
</feature>
<dbReference type="PANTHER" id="PTHR37305:SF1">
    <property type="entry name" value="MEMBRANE PROTEIN"/>
    <property type="match status" value="1"/>
</dbReference>
<comment type="caution">
    <text evidence="2">The sequence shown here is derived from an EMBL/GenBank/DDBJ whole genome shotgun (WGS) entry which is preliminary data.</text>
</comment>
<feature type="transmembrane region" description="Helical" evidence="1">
    <location>
        <begin position="227"/>
        <end position="247"/>
    </location>
</feature>
<proteinExistence type="predicted"/>